<keyword evidence="6" id="KW-0030">Aminoacyl-tRNA synthetase</keyword>
<dbReference type="Gene3D" id="3.90.740.10">
    <property type="entry name" value="Valyl/Leucyl/Isoleucyl-tRNA synthetase, editing domain"/>
    <property type="match status" value="1"/>
</dbReference>
<evidence type="ECO:0000256" key="2">
    <source>
        <dbReference type="ARBA" id="ARBA00022598"/>
    </source>
</evidence>
<dbReference type="InterPro" id="IPR014729">
    <property type="entry name" value="Rossmann-like_a/b/a_fold"/>
</dbReference>
<evidence type="ECO:0000256" key="4">
    <source>
        <dbReference type="ARBA" id="ARBA00022840"/>
    </source>
</evidence>
<reference evidence="9 10" key="1">
    <citation type="submission" date="2019-10" db="EMBL/GenBank/DDBJ databases">
        <title>Dictyobacter vulcani sp. nov., within the class Ktedonobacteria, isolated from soil of volcanic Mt. Zao.</title>
        <authorList>
            <person name="Zheng Y."/>
            <person name="Wang C.M."/>
            <person name="Sakai Y."/>
            <person name="Abe K."/>
            <person name="Yokota A."/>
            <person name="Yabe S."/>
        </authorList>
    </citation>
    <scope>NUCLEOTIDE SEQUENCE [LARGE SCALE GENOMIC DNA]</scope>
    <source>
        <strain evidence="9 10">W12</strain>
    </source>
</reference>
<dbReference type="GO" id="GO:0005524">
    <property type="term" value="F:ATP binding"/>
    <property type="evidence" value="ECO:0007669"/>
    <property type="project" value="UniProtKB-KW"/>
</dbReference>
<dbReference type="GO" id="GO:0006438">
    <property type="term" value="P:valyl-tRNA aminoacylation"/>
    <property type="evidence" value="ECO:0007669"/>
    <property type="project" value="InterPro"/>
</dbReference>
<organism evidence="9 10">
    <name type="scientific">Dictyobacter vulcani</name>
    <dbReference type="NCBI Taxonomy" id="2607529"/>
    <lineage>
        <taxon>Bacteria</taxon>
        <taxon>Bacillati</taxon>
        <taxon>Chloroflexota</taxon>
        <taxon>Ktedonobacteria</taxon>
        <taxon>Ktedonobacterales</taxon>
        <taxon>Dictyobacteraceae</taxon>
        <taxon>Dictyobacter</taxon>
    </lineage>
</organism>
<dbReference type="InterPro" id="IPR002300">
    <property type="entry name" value="aa-tRNA-synth_Ia"/>
</dbReference>
<name>A0A5J4KKZ1_9CHLR</name>
<dbReference type="PANTHER" id="PTHR11946:SF93">
    <property type="entry name" value="VALINE--TRNA LIGASE, CHLOROPLASTIC_MITOCHONDRIAL 2"/>
    <property type="match status" value="1"/>
</dbReference>
<dbReference type="AlphaFoldDB" id="A0A5J4KKZ1"/>
<gene>
    <name evidence="9" type="ORF">KDW_00080</name>
</gene>
<evidence type="ECO:0000256" key="7">
    <source>
        <dbReference type="ARBA" id="ARBA00029936"/>
    </source>
</evidence>
<dbReference type="InterPro" id="IPR009008">
    <property type="entry name" value="Val/Leu/Ile-tRNA-synth_edit"/>
</dbReference>
<evidence type="ECO:0000313" key="9">
    <source>
        <dbReference type="EMBL" id="GER85846.1"/>
    </source>
</evidence>
<keyword evidence="4" id="KW-0067">ATP-binding</keyword>
<keyword evidence="10" id="KW-1185">Reference proteome</keyword>
<evidence type="ECO:0000256" key="5">
    <source>
        <dbReference type="ARBA" id="ARBA00022917"/>
    </source>
</evidence>
<dbReference type="GO" id="GO:0005829">
    <property type="term" value="C:cytosol"/>
    <property type="evidence" value="ECO:0007669"/>
    <property type="project" value="TreeGrafter"/>
</dbReference>
<dbReference type="EC" id="6.1.1.9" evidence="1"/>
<sequence>MGNGLPTERFVEKTIKRKATEMDRADFLAQCFKLTQEAEDRFESIWRRLSLSVDWNYRYSTLSPEAQQTSQWSFIQLYRSGRAYAQVAPTLWCPDCQTAIAQAELEDKALPTLFTTFTFRLPDGKSLPIATTRPELLPACVAIFVHPDDKRYTHLTGQEAAIDSRAFSAQATIQVPILADELVDPLKGSGAVMCCTFGDSTDVRWWRTHHLPLRAAIGRDGYMTTLTGPLAGLTIMAARKQILQSLDEQALILQQETIEHTVGLHERCGTPVEYLQTRQWFIRVLDQKGRFIEAGRQIRWKPEYMRSRYEHWVENLQWIGVSHVSAYLVFRFPPGHAAHVAHYCWLHERNCRLIRV</sequence>
<dbReference type="SUPFAM" id="SSF50677">
    <property type="entry name" value="ValRS/IleRS/LeuRS editing domain"/>
    <property type="match status" value="1"/>
</dbReference>
<dbReference type="Gene3D" id="3.40.50.620">
    <property type="entry name" value="HUPs"/>
    <property type="match status" value="1"/>
</dbReference>
<evidence type="ECO:0000313" key="10">
    <source>
        <dbReference type="Proteomes" id="UP000326912"/>
    </source>
</evidence>
<evidence type="ECO:0000256" key="1">
    <source>
        <dbReference type="ARBA" id="ARBA00013169"/>
    </source>
</evidence>
<keyword evidence="3" id="KW-0547">Nucleotide-binding</keyword>
<dbReference type="SUPFAM" id="SSF52374">
    <property type="entry name" value="Nucleotidylyl transferase"/>
    <property type="match status" value="1"/>
</dbReference>
<dbReference type="PANTHER" id="PTHR11946">
    <property type="entry name" value="VALYL-TRNA SYNTHETASES"/>
    <property type="match status" value="1"/>
</dbReference>
<comment type="caution">
    <text evidence="9">The sequence shown here is derived from an EMBL/GenBank/DDBJ whole genome shotgun (WGS) entry which is preliminary data.</text>
</comment>
<evidence type="ECO:0000256" key="6">
    <source>
        <dbReference type="ARBA" id="ARBA00023146"/>
    </source>
</evidence>
<dbReference type="Proteomes" id="UP000326912">
    <property type="component" value="Unassembled WGS sequence"/>
</dbReference>
<accession>A0A5J4KKZ1</accession>
<keyword evidence="5" id="KW-0648">Protein biosynthesis</keyword>
<dbReference type="GO" id="GO:0004832">
    <property type="term" value="F:valine-tRNA ligase activity"/>
    <property type="evidence" value="ECO:0007669"/>
    <property type="project" value="UniProtKB-EC"/>
</dbReference>
<keyword evidence="2" id="KW-0436">Ligase</keyword>
<dbReference type="RefSeq" id="WP_151754074.1">
    <property type="nucleotide sequence ID" value="NZ_BKZW01000001.1"/>
</dbReference>
<dbReference type="GO" id="GO:0002161">
    <property type="term" value="F:aminoacyl-tRNA deacylase activity"/>
    <property type="evidence" value="ECO:0007669"/>
    <property type="project" value="InterPro"/>
</dbReference>
<evidence type="ECO:0000259" key="8">
    <source>
        <dbReference type="Pfam" id="PF00133"/>
    </source>
</evidence>
<proteinExistence type="predicted"/>
<evidence type="ECO:0000256" key="3">
    <source>
        <dbReference type="ARBA" id="ARBA00022741"/>
    </source>
</evidence>
<dbReference type="EMBL" id="BKZW01000001">
    <property type="protein sequence ID" value="GER85846.1"/>
    <property type="molecule type" value="Genomic_DNA"/>
</dbReference>
<dbReference type="InterPro" id="IPR002303">
    <property type="entry name" value="Valyl-tRNA_ligase"/>
</dbReference>
<feature type="domain" description="Aminoacyl-tRNA synthetase class Ia" evidence="8">
    <location>
        <begin position="3"/>
        <end position="317"/>
    </location>
</feature>
<protein>
    <recommendedName>
        <fullName evidence="1">valine--tRNA ligase</fullName>
        <ecNumber evidence="1">6.1.1.9</ecNumber>
    </recommendedName>
    <alternativeName>
        <fullName evidence="7">Valyl-tRNA synthetase</fullName>
    </alternativeName>
</protein>
<dbReference type="Pfam" id="PF00133">
    <property type="entry name" value="tRNA-synt_1"/>
    <property type="match status" value="1"/>
</dbReference>